<feature type="region of interest" description="Disordered" evidence="1">
    <location>
        <begin position="23"/>
        <end position="54"/>
    </location>
</feature>
<sequence length="214" mass="22765">MRVPLVLAAVAALSLTVSLSACSSAPGPRPSAGPAVPVIVPGGPGESARTADPQEARTLVPTPVANAVDVEYTRDMIVHHRQALDMALLAPSRARSAELKGLASRIKDTQGPEIQFMTSWLQEQGQRPHGHHTAHEGMPGMATPEQMGALKAAAGTEFDRLFLQLMIAHHQGAITMSERVFTGGSHIRIQELAGDVTATQSAEIRHMLRIRATL</sequence>
<accession>A0A841D0S0</accession>
<dbReference type="PANTHER" id="PTHR36933:SF1">
    <property type="entry name" value="SLL0788 PROTEIN"/>
    <property type="match status" value="1"/>
</dbReference>
<dbReference type="Gene3D" id="1.20.1260.10">
    <property type="match status" value="1"/>
</dbReference>
<evidence type="ECO:0000256" key="2">
    <source>
        <dbReference type="SAM" id="SignalP"/>
    </source>
</evidence>
<dbReference type="PANTHER" id="PTHR36933">
    <property type="entry name" value="SLL0788 PROTEIN"/>
    <property type="match status" value="1"/>
</dbReference>
<dbReference type="EMBL" id="JACHJJ010000003">
    <property type="protein sequence ID" value="MBB5962114.1"/>
    <property type="molecule type" value="Genomic_DNA"/>
</dbReference>
<organism evidence="4 5">
    <name type="scientific">Planomonospora venezuelensis</name>
    <dbReference type="NCBI Taxonomy" id="1999"/>
    <lineage>
        <taxon>Bacteria</taxon>
        <taxon>Bacillati</taxon>
        <taxon>Actinomycetota</taxon>
        <taxon>Actinomycetes</taxon>
        <taxon>Streptosporangiales</taxon>
        <taxon>Streptosporangiaceae</taxon>
        <taxon>Planomonospora</taxon>
    </lineage>
</organism>
<keyword evidence="5" id="KW-1185">Reference proteome</keyword>
<dbReference type="Pfam" id="PF03713">
    <property type="entry name" value="DUF305"/>
    <property type="match status" value="1"/>
</dbReference>
<name>A0A841D0S0_PLAVE</name>
<dbReference type="Proteomes" id="UP000562352">
    <property type="component" value="Unassembled WGS sequence"/>
</dbReference>
<evidence type="ECO:0000313" key="4">
    <source>
        <dbReference type="EMBL" id="MBB5962114.1"/>
    </source>
</evidence>
<feature type="chain" id="PRO_5038982809" evidence="2">
    <location>
        <begin position="24"/>
        <end position="214"/>
    </location>
</feature>
<dbReference type="AlphaFoldDB" id="A0A841D0S0"/>
<protein>
    <submittedName>
        <fullName evidence="4">Uncharacterized protein (DUF305 family)</fullName>
    </submittedName>
</protein>
<evidence type="ECO:0000259" key="3">
    <source>
        <dbReference type="Pfam" id="PF03713"/>
    </source>
</evidence>
<gene>
    <name evidence="4" type="ORF">FHS22_001373</name>
</gene>
<feature type="signal peptide" evidence="2">
    <location>
        <begin position="1"/>
        <end position="23"/>
    </location>
</feature>
<dbReference type="PROSITE" id="PS51257">
    <property type="entry name" value="PROKAR_LIPOPROTEIN"/>
    <property type="match status" value="1"/>
</dbReference>
<reference evidence="4 5" key="1">
    <citation type="submission" date="2020-08" db="EMBL/GenBank/DDBJ databases">
        <title>Genomic Encyclopedia of Type Strains, Phase III (KMG-III): the genomes of soil and plant-associated and newly described type strains.</title>
        <authorList>
            <person name="Whitman W."/>
        </authorList>
    </citation>
    <scope>NUCLEOTIDE SEQUENCE [LARGE SCALE GENOMIC DNA]</scope>
    <source>
        <strain evidence="4 5">CECT 3303</strain>
    </source>
</reference>
<evidence type="ECO:0000313" key="5">
    <source>
        <dbReference type="Proteomes" id="UP000562352"/>
    </source>
</evidence>
<comment type="caution">
    <text evidence="4">The sequence shown here is derived from an EMBL/GenBank/DDBJ whole genome shotgun (WGS) entry which is preliminary data.</text>
</comment>
<dbReference type="InterPro" id="IPR012347">
    <property type="entry name" value="Ferritin-like"/>
</dbReference>
<dbReference type="InterPro" id="IPR005183">
    <property type="entry name" value="DUF305_CopM-like"/>
</dbReference>
<dbReference type="RefSeq" id="WP_184939380.1">
    <property type="nucleotide sequence ID" value="NZ_BAAAWZ010000001.1"/>
</dbReference>
<proteinExistence type="predicted"/>
<evidence type="ECO:0000256" key="1">
    <source>
        <dbReference type="SAM" id="MobiDB-lite"/>
    </source>
</evidence>
<feature type="compositionally biased region" description="Low complexity" evidence="1">
    <location>
        <begin position="23"/>
        <end position="41"/>
    </location>
</feature>
<keyword evidence="2" id="KW-0732">Signal</keyword>
<feature type="domain" description="DUF305" evidence="3">
    <location>
        <begin position="69"/>
        <end position="209"/>
    </location>
</feature>